<gene>
    <name evidence="3" type="ORF">NPIL_559301</name>
</gene>
<evidence type="ECO:0000313" key="4">
    <source>
        <dbReference type="Proteomes" id="UP000887013"/>
    </source>
</evidence>
<keyword evidence="4" id="KW-1185">Reference proteome</keyword>
<proteinExistence type="predicted"/>
<sequence length="96" mass="10733">MPIELPSCSGGVSSTSSSTSPSASPEPTEKRLLLPPFSLVSPVQCDFKSCVPLWICLLIIQALKFLLILFKFIICFIKFIWFYQVLLILSSSPFKF</sequence>
<name>A0A8X6MAI1_NEPPI</name>
<comment type="caution">
    <text evidence="3">The sequence shown here is derived from an EMBL/GenBank/DDBJ whole genome shotgun (WGS) entry which is preliminary data.</text>
</comment>
<dbReference type="EMBL" id="BMAW01088822">
    <property type="protein sequence ID" value="GFS36760.1"/>
    <property type="molecule type" value="Genomic_DNA"/>
</dbReference>
<feature type="compositionally biased region" description="Low complexity" evidence="1">
    <location>
        <begin position="1"/>
        <end position="26"/>
    </location>
</feature>
<dbReference type="AlphaFoldDB" id="A0A8X6MAI1"/>
<keyword evidence="2" id="KW-1133">Transmembrane helix</keyword>
<evidence type="ECO:0000256" key="1">
    <source>
        <dbReference type="SAM" id="MobiDB-lite"/>
    </source>
</evidence>
<keyword evidence="2" id="KW-0812">Transmembrane</keyword>
<organism evidence="3 4">
    <name type="scientific">Nephila pilipes</name>
    <name type="common">Giant wood spider</name>
    <name type="synonym">Nephila maculata</name>
    <dbReference type="NCBI Taxonomy" id="299642"/>
    <lineage>
        <taxon>Eukaryota</taxon>
        <taxon>Metazoa</taxon>
        <taxon>Ecdysozoa</taxon>
        <taxon>Arthropoda</taxon>
        <taxon>Chelicerata</taxon>
        <taxon>Arachnida</taxon>
        <taxon>Araneae</taxon>
        <taxon>Araneomorphae</taxon>
        <taxon>Entelegynae</taxon>
        <taxon>Araneoidea</taxon>
        <taxon>Nephilidae</taxon>
        <taxon>Nephila</taxon>
    </lineage>
</organism>
<evidence type="ECO:0000313" key="3">
    <source>
        <dbReference type="EMBL" id="GFS36760.1"/>
    </source>
</evidence>
<accession>A0A8X6MAI1</accession>
<feature type="region of interest" description="Disordered" evidence="1">
    <location>
        <begin position="1"/>
        <end position="30"/>
    </location>
</feature>
<evidence type="ECO:0000256" key="2">
    <source>
        <dbReference type="SAM" id="Phobius"/>
    </source>
</evidence>
<reference evidence="3" key="1">
    <citation type="submission" date="2020-08" db="EMBL/GenBank/DDBJ databases">
        <title>Multicomponent nature underlies the extraordinary mechanical properties of spider dragline silk.</title>
        <authorList>
            <person name="Kono N."/>
            <person name="Nakamura H."/>
            <person name="Mori M."/>
            <person name="Yoshida Y."/>
            <person name="Ohtoshi R."/>
            <person name="Malay A.D."/>
            <person name="Moran D.A.P."/>
            <person name="Tomita M."/>
            <person name="Numata K."/>
            <person name="Arakawa K."/>
        </authorList>
    </citation>
    <scope>NUCLEOTIDE SEQUENCE</scope>
</reference>
<keyword evidence="2" id="KW-0472">Membrane</keyword>
<protein>
    <submittedName>
        <fullName evidence="3">Uncharacterized protein</fullName>
    </submittedName>
</protein>
<feature type="transmembrane region" description="Helical" evidence="2">
    <location>
        <begin position="65"/>
        <end position="89"/>
    </location>
</feature>
<dbReference type="Proteomes" id="UP000887013">
    <property type="component" value="Unassembled WGS sequence"/>
</dbReference>